<evidence type="ECO:0000313" key="8">
    <source>
        <dbReference type="Proteomes" id="UP000719412"/>
    </source>
</evidence>
<dbReference type="Pfam" id="PF00650">
    <property type="entry name" value="CRAL_TRIO"/>
    <property type="match status" value="2"/>
</dbReference>
<dbReference type="SMART" id="SM00516">
    <property type="entry name" value="SEC14"/>
    <property type="match status" value="2"/>
</dbReference>
<protein>
    <recommendedName>
        <fullName evidence="6">CRAL-TRIO domain-containing protein</fullName>
    </recommendedName>
</protein>
<reference evidence="7" key="1">
    <citation type="journal article" date="2020" name="J Insects Food Feed">
        <title>The yellow mealworm (Tenebrio molitor) genome: a resource for the emerging insects as food and feed industry.</title>
        <authorList>
            <person name="Eriksson T."/>
            <person name="Andere A."/>
            <person name="Kelstrup H."/>
            <person name="Emery V."/>
            <person name="Picard C."/>
        </authorList>
    </citation>
    <scope>NUCLEOTIDE SEQUENCE</scope>
    <source>
        <strain evidence="7">Stoneville</strain>
        <tissue evidence="7">Whole head</tissue>
    </source>
</reference>
<dbReference type="SUPFAM" id="SSF52087">
    <property type="entry name" value="CRAL/TRIO domain"/>
    <property type="match status" value="3"/>
</dbReference>
<dbReference type="InterPro" id="IPR011547">
    <property type="entry name" value="SLC26A/SulP_dom"/>
</dbReference>
<accession>A0A8J6HHR4</accession>
<evidence type="ECO:0000313" key="7">
    <source>
        <dbReference type="EMBL" id="KAH0814331.1"/>
    </source>
</evidence>
<dbReference type="PANTHER" id="PTHR10174">
    <property type="entry name" value="ALPHA-TOCOPHEROL TRANSFER PROTEIN-RELATED"/>
    <property type="match status" value="1"/>
</dbReference>
<organism evidence="7 8">
    <name type="scientific">Tenebrio molitor</name>
    <name type="common">Yellow mealworm beetle</name>
    <dbReference type="NCBI Taxonomy" id="7067"/>
    <lineage>
        <taxon>Eukaryota</taxon>
        <taxon>Metazoa</taxon>
        <taxon>Ecdysozoa</taxon>
        <taxon>Arthropoda</taxon>
        <taxon>Hexapoda</taxon>
        <taxon>Insecta</taxon>
        <taxon>Pterygota</taxon>
        <taxon>Neoptera</taxon>
        <taxon>Endopterygota</taxon>
        <taxon>Coleoptera</taxon>
        <taxon>Polyphaga</taxon>
        <taxon>Cucujiformia</taxon>
        <taxon>Tenebrionidae</taxon>
        <taxon>Tenebrio</taxon>
    </lineage>
</organism>
<dbReference type="PANTHER" id="PTHR10174:SF222">
    <property type="entry name" value="GH10083P-RELATED"/>
    <property type="match status" value="1"/>
</dbReference>
<keyword evidence="2 5" id="KW-0812">Transmembrane</keyword>
<evidence type="ECO:0000256" key="2">
    <source>
        <dbReference type="ARBA" id="ARBA00022692"/>
    </source>
</evidence>
<evidence type="ECO:0000256" key="4">
    <source>
        <dbReference type="ARBA" id="ARBA00023136"/>
    </source>
</evidence>
<dbReference type="PROSITE" id="PS50191">
    <property type="entry name" value="CRAL_TRIO"/>
    <property type="match status" value="2"/>
</dbReference>
<dbReference type="GO" id="GO:0016020">
    <property type="term" value="C:membrane"/>
    <property type="evidence" value="ECO:0007669"/>
    <property type="project" value="UniProtKB-SubCell"/>
</dbReference>
<evidence type="ECO:0000256" key="3">
    <source>
        <dbReference type="ARBA" id="ARBA00022989"/>
    </source>
</evidence>
<proteinExistence type="predicted"/>
<feature type="transmembrane region" description="Helical" evidence="5">
    <location>
        <begin position="949"/>
        <end position="969"/>
    </location>
</feature>
<dbReference type="Proteomes" id="UP000719412">
    <property type="component" value="Unassembled WGS sequence"/>
</dbReference>
<evidence type="ECO:0000256" key="1">
    <source>
        <dbReference type="ARBA" id="ARBA00004141"/>
    </source>
</evidence>
<comment type="caution">
    <text evidence="7">The sequence shown here is derived from an EMBL/GenBank/DDBJ whole genome shotgun (WGS) entry which is preliminary data.</text>
</comment>
<feature type="domain" description="CRAL-TRIO" evidence="6">
    <location>
        <begin position="150"/>
        <end position="246"/>
    </location>
</feature>
<keyword evidence="3 5" id="KW-1133">Transmembrane helix</keyword>
<dbReference type="InterPro" id="IPR001251">
    <property type="entry name" value="CRAL-TRIO_dom"/>
</dbReference>
<sequence length="983" mass="113986">MTSVLFQLGGVTEEDEKTESSVDQDVQVVRKWLETQPHLPEVMEDIKIRNFLTLNKCSIEKTKQKIDMYYTIRSVTPEVYEKTNPKLPHMQLLMDTIYCCVHPKLVQGLYRVYFIKAKKPNTFTLSAFGMHCLNIYEVRLHEDRLKGDIIVFDMSTFTFADLAGLNPVLLAKQAVSFEKVYSMRVKQIYIVNGPSYVAQLLALLKAVVNPKIFNRIEVCRDESVLKNLMPRDDLPKDYGGDGPSLEELNEMMRQKLAQYQDRFDQLDKLKVDENLRPEKLDNDELLGSVAAWLSEIVLRGRGPGARRNLRRAMDVCQGVTARVVEGRATLFRRHREVGRVQIPAGWATHGCRVVFVLCRPERRKERRGWAWVAGENDVKIKNLLNLNEFDEIRTVENIKNYFKIGERFPEFCKNSHPKHSEMRRATQMALFTHPIPIQNRHQVSIIKIVEPNKMNINTLVKYWSNIRELKWREYCDLSEVVIIDLVNVQSEHINSITSETIKQIYKFCTEVYSMRLKKIYFINYSRCEWEIQEMLFNNPLIRGNGEKIDQELRDVDSIMAEICTDETLQELYYGENGIEEMNKDAKVRNFLLLNKCSVENSKQKIDMYYTIRSLLPDWYENCNPKLPFIKDYMNVSYTVVHPKLVEDMYRVTFIAVKKPHVTSPLTTALLFFNIYEMRLSEDCLIGDIIIFDMKNTAIDDFVKMTPLHLKKTVAVYKNIFSLRAKRIIFLNSIRYLDNILALLKLLIKPKIFQRIEVHQDSEVLKEIFQPDQLPKDYGGNGPSLEELNDGLREKFDEYQNRFDQLDRLRVDESLRPEKLNNDECAGLHVNITNMDAAGRTLEIVRNYFRCDPKEFVKKRIPITSWLPYYTVSTFFQDLLAGFTVGLTEIPQGIAFAGIAGLTPEYGLYCGFMGGFVYAIFGSCKDVNIGPTSIMALMLQEHVSKLGPDMAVTISFLAGIIIFILGLLNLGQLKRSIKELLFYD</sequence>
<keyword evidence="4 5" id="KW-0472">Membrane</keyword>
<reference evidence="7" key="2">
    <citation type="submission" date="2021-08" db="EMBL/GenBank/DDBJ databases">
        <authorList>
            <person name="Eriksson T."/>
        </authorList>
    </citation>
    <scope>NUCLEOTIDE SEQUENCE</scope>
    <source>
        <strain evidence="7">Stoneville</strain>
        <tissue evidence="7">Whole head</tissue>
    </source>
</reference>
<dbReference type="Pfam" id="PF00916">
    <property type="entry name" value="Sulfate_transp"/>
    <property type="match status" value="1"/>
</dbReference>
<keyword evidence="8" id="KW-1185">Reference proteome</keyword>
<dbReference type="AlphaFoldDB" id="A0A8J6HHR4"/>
<dbReference type="GO" id="GO:1902936">
    <property type="term" value="F:phosphatidylinositol bisphosphate binding"/>
    <property type="evidence" value="ECO:0007669"/>
    <property type="project" value="TreeGrafter"/>
</dbReference>
<evidence type="ECO:0000259" key="6">
    <source>
        <dbReference type="PROSITE" id="PS50191"/>
    </source>
</evidence>
<dbReference type="InterPro" id="IPR036865">
    <property type="entry name" value="CRAL-TRIO_dom_sf"/>
</dbReference>
<dbReference type="Gene3D" id="3.40.525.10">
    <property type="entry name" value="CRAL-TRIO lipid binding domain"/>
    <property type="match status" value="3"/>
</dbReference>
<dbReference type="EMBL" id="JABDTM020024380">
    <property type="protein sequence ID" value="KAH0814331.1"/>
    <property type="molecule type" value="Genomic_DNA"/>
</dbReference>
<name>A0A8J6HHR4_TENMO</name>
<feature type="domain" description="CRAL-TRIO" evidence="6">
    <location>
        <begin position="689"/>
        <end position="785"/>
    </location>
</feature>
<evidence type="ECO:0000256" key="5">
    <source>
        <dbReference type="SAM" id="Phobius"/>
    </source>
</evidence>
<dbReference type="Gene3D" id="1.20.5.1200">
    <property type="entry name" value="Alpha-tocopherol transfer"/>
    <property type="match status" value="1"/>
</dbReference>
<comment type="subcellular location">
    <subcellularLocation>
        <location evidence="1">Membrane</location>
        <topology evidence="1">Multi-pass membrane protein</topology>
    </subcellularLocation>
</comment>
<dbReference type="SUPFAM" id="SSF46938">
    <property type="entry name" value="CRAL/TRIO N-terminal domain"/>
    <property type="match status" value="1"/>
</dbReference>
<dbReference type="InterPro" id="IPR036273">
    <property type="entry name" value="CRAL/TRIO_N_dom_sf"/>
</dbReference>
<dbReference type="CDD" id="cd00170">
    <property type="entry name" value="SEC14"/>
    <property type="match status" value="1"/>
</dbReference>
<gene>
    <name evidence="7" type="ORF">GEV33_008460</name>
</gene>